<dbReference type="HOGENOM" id="CLU_007207_0_0_9"/>
<dbReference type="Gene3D" id="1.20.1090.10">
    <property type="entry name" value="Dehydroquinate synthase-like - alpha domain"/>
    <property type="match status" value="1"/>
</dbReference>
<dbReference type="GO" id="GO:0046872">
    <property type="term" value="F:metal ion binding"/>
    <property type="evidence" value="ECO:0007669"/>
    <property type="project" value="InterPro"/>
</dbReference>
<feature type="domain" description="Fe-containing alcohol dehydrogenase-like C-terminal" evidence="3">
    <location>
        <begin position="169"/>
        <end position="375"/>
    </location>
</feature>
<dbReference type="InterPro" id="IPR001670">
    <property type="entry name" value="ADH_Fe/GldA"/>
</dbReference>
<dbReference type="Gene3D" id="3.40.50.1970">
    <property type="match status" value="1"/>
</dbReference>
<dbReference type="InterPro" id="IPR039697">
    <property type="entry name" value="Alcohol_dehydrogenase_Fe"/>
</dbReference>
<dbReference type="Proteomes" id="UP000004846">
    <property type="component" value="Unassembled WGS sequence"/>
</dbReference>
<dbReference type="InterPro" id="IPR056798">
    <property type="entry name" value="ADH_Fe_C"/>
</dbReference>
<dbReference type="Pfam" id="PF00465">
    <property type="entry name" value="Fe-ADH"/>
    <property type="match status" value="1"/>
</dbReference>
<dbReference type="FunFam" id="3.40.50.1970:FF:000003">
    <property type="entry name" value="Alcohol dehydrogenase, iron-containing"/>
    <property type="match status" value="1"/>
</dbReference>
<dbReference type="Pfam" id="PF25137">
    <property type="entry name" value="ADH_Fe_C"/>
    <property type="match status" value="1"/>
</dbReference>
<dbReference type="GO" id="GO:0004022">
    <property type="term" value="F:alcohol dehydrogenase (NAD+) activity"/>
    <property type="evidence" value="ECO:0007669"/>
    <property type="project" value="UniProtKB-EC"/>
</dbReference>
<gene>
    <name evidence="4" type="ORF">HMPREF9498_03036</name>
</gene>
<dbReference type="SUPFAM" id="SSF56796">
    <property type="entry name" value="Dehydroquinate synthase-like"/>
    <property type="match status" value="1"/>
</dbReference>
<accession>A0A125W1G0</accession>
<sequence>MKTIHFPTELWVGEGALANLETLHDRRVFIVTDPFMVDSGFVNEVTKHLTKSEWQIFSDIIPDPPIDKIAAGIKQLATFQGDTILALGGGSAIDAAKAMKFFGKRTLQTQIAEFIAVPTTSGTGSEVTNFSVITVAETGTKIPLVTDEIQPEIAILDTNLVMSVPPKITADTGMDVLTHVIEAYVSTEANPISDALCEKVVRLVFDNLEIAFNEGSNQQARENMHLASCMAGMAFNVTSLGLNHGIAHAAGARLHVPHGRMNAMLLPEVIAYNSGLANGKVANEPTAKRYAQLANCLNDTQTTNARIGVQQFIRQIKQLRQKLNMPATFSDYGLPKEEVQAAIPKIAEGALMDGCTKTNPVQPTAAEVTKILNSIL</sequence>
<reference evidence="5" key="1">
    <citation type="submission" date="2010-07" db="EMBL/GenBank/DDBJ databases">
        <authorList>
            <person name="Weinstock G."/>
            <person name="Sodergren E."/>
            <person name="Clifton S."/>
            <person name="Fulton L."/>
            <person name="Fulton B."/>
            <person name="Courtney L."/>
            <person name="Fronick C."/>
            <person name="Harrison M."/>
            <person name="Strong C."/>
            <person name="Farmer C."/>
            <person name="Delahaunty K."/>
            <person name="Markovic C."/>
            <person name="Hall O."/>
            <person name="Minx P."/>
            <person name="Tomlinson C."/>
            <person name="Mitreva M."/>
            <person name="Hou S."/>
            <person name="Chen J."/>
            <person name="Wollam A."/>
            <person name="Pepin K.H."/>
            <person name="Johnson M."/>
            <person name="Bhonagiri V."/>
            <person name="Zhang X."/>
            <person name="Suruliraj S."/>
            <person name="Warren W."/>
            <person name="Chinwalla A."/>
            <person name="Mardis E.R."/>
            <person name="Wilson R.K."/>
        </authorList>
    </citation>
    <scope>NUCLEOTIDE SEQUENCE [LARGE SCALE GENOMIC DNA]</scope>
    <source>
        <strain evidence="5">TX4248</strain>
    </source>
</reference>
<dbReference type="RefSeq" id="WP_002357501.1">
    <property type="nucleotide sequence ID" value="NZ_GL454489.1"/>
</dbReference>
<protein>
    <submittedName>
        <fullName evidence="4">Alcohol dehydrogenase, iron-dependent</fullName>
        <ecNumber evidence="4">1.1.1.1</ecNumber>
    </submittedName>
</protein>
<dbReference type="PROSITE" id="PS00913">
    <property type="entry name" value="ADH_IRON_1"/>
    <property type="match status" value="1"/>
</dbReference>
<comment type="caution">
    <text evidence="4">The sequence shown here is derived from an EMBL/GenBank/DDBJ whole genome shotgun (WGS) entry which is preliminary data.</text>
</comment>
<organism evidence="4 5">
    <name type="scientific">Enterococcus faecalis TX4248</name>
    <dbReference type="NCBI Taxonomy" id="749495"/>
    <lineage>
        <taxon>Bacteria</taxon>
        <taxon>Bacillati</taxon>
        <taxon>Bacillota</taxon>
        <taxon>Bacilli</taxon>
        <taxon>Lactobacillales</taxon>
        <taxon>Enterococcaceae</taxon>
        <taxon>Enterococcus</taxon>
    </lineage>
</organism>
<dbReference type="AlphaFoldDB" id="A0A125W1G0"/>
<dbReference type="PANTHER" id="PTHR11496">
    <property type="entry name" value="ALCOHOL DEHYDROGENASE"/>
    <property type="match status" value="1"/>
</dbReference>
<dbReference type="PANTHER" id="PTHR11496:SF83">
    <property type="entry name" value="HYDROXYACID-OXOACID TRANSHYDROGENASE, MITOCHONDRIAL"/>
    <property type="match status" value="1"/>
</dbReference>
<evidence type="ECO:0000313" key="4">
    <source>
        <dbReference type="EMBL" id="EFM81097.1"/>
    </source>
</evidence>
<dbReference type="FunFam" id="1.20.1090.10:FF:000001">
    <property type="entry name" value="Aldehyde-alcohol dehydrogenase"/>
    <property type="match status" value="1"/>
</dbReference>
<name>A0A125W1G0_ENTFL</name>
<evidence type="ECO:0000259" key="3">
    <source>
        <dbReference type="Pfam" id="PF25137"/>
    </source>
</evidence>
<feature type="domain" description="Alcohol dehydrogenase iron-type/glycerol dehydrogenase GldA" evidence="2">
    <location>
        <begin position="7"/>
        <end position="158"/>
    </location>
</feature>
<dbReference type="InterPro" id="IPR018211">
    <property type="entry name" value="ADH_Fe_CS"/>
</dbReference>
<evidence type="ECO:0000313" key="5">
    <source>
        <dbReference type="Proteomes" id="UP000004846"/>
    </source>
</evidence>
<proteinExistence type="predicted"/>
<dbReference type="EMBL" id="AEBR01000110">
    <property type="protein sequence ID" value="EFM81097.1"/>
    <property type="molecule type" value="Genomic_DNA"/>
</dbReference>
<evidence type="ECO:0000256" key="1">
    <source>
        <dbReference type="ARBA" id="ARBA00023002"/>
    </source>
</evidence>
<dbReference type="EC" id="1.1.1.1" evidence="4"/>
<evidence type="ECO:0000259" key="2">
    <source>
        <dbReference type="Pfam" id="PF00465"/>
    </source>
</evidence>
<dbReference type="CDD" id="cd08180">
    <property type="entry name" value="PDD"/>
    <property type="match status" value="1"/>
</dbReference>
<keyword evidence="1 4" id="KW-0560">Oxidoreductase</keyword>